<dbReference type="Proteomes" id="UP000006882">
    <property type="component" value="Chromosome G5"/>
</dbReference>
<dbReference type="AlphaFoldDB" id="M5WB89"/>
<dbReference type="Gramene" id="ONI07319">
    <property type="protein sequence ID" value="ONI07319"/>
    <property type="gene ID" value="PRUPE_5G113100"/>
</dbReference>
<accession>M5WB89</accession>
<name>M5WB89_PRUPE</name>
<proteinExistence type="predicted"/>
<reference evidence="1 2" key="1">
    <citation type="journal article" date="2013" name="Nat. Genet.">
        <title>The high-quality draft genome of peach (Prunus persica) identifies unique patterns of genetic diversity, domestication and genome evolution.</title>
        <authorList>
            <consortium name="International Peach Genome Initiative"/>
            <person name="Verde I."/>
            <person name="Abbott A.G."/>
            <person name="Scalabrin S."/>
            <person name="Jung S."/>
            <person name="Shu S."/>
            <person name="Marroni F."/>
            <person name="Zhebentyayeva T."/>
            <person name="Dettori M.T."/>
            <person name="Grimwood J."/>
            <person name="Cattonaro F."/>
            <person name="Zuccolo A."/>
            <person name="Rossini L."/>
            <person name="Jenkins J."/>
            <person name="Vendramin E."/>
            <person name="Meisel L.A."/>
            <person name="Decroocq V."/>
            <person name="Sosinski B."/>
            <person name="Prochnik S."/>
            <person name="Mitros T."/>
            <person name="Policriti A."/>
            <person name="Cipriani G."/>
            <person name="Dondini L."/>
            <person name="Ficklin S."/>
            <person name="Goodstein D.M."/>
            <person name="Xuan P."/>
            <person name="Del Fabbro C."/>
            <person name="Aramini V."/>
            <person name="Copetti D."/>
            <person name="Gonzalez S."/>
            <person name="Horner D.S."/>
            <person name="Falchi R."/>
            <person name="Lucas S."/>
            <person name="Mica E."/>
            <person name="Maldonado J."/>
            <person name="Lazzari B."/>
            <person name="Bielenberg D."/>
            <person name="Pirona R."/>
            <person name="Miculan M."/>
            <person name="Barakat A."/>
            <person name="Testolin R."/>
            <person name="Stella A."/>
            <person name="Tartarini S."/>
            <person name="Tonutti P."/>
            <person name="Arus P."/>
            <person name="Orellana A."/>
            <person name="Wells C."/>
            <person name="Main D."/>
            <person name="Vizzotto G."/>
            <person name="Silva H."/>
            <person name="Salamini F."/>
            <person name="Schmutz J."/>
            <person name="Morgante M."/>
            <person name="Rokhsar D.S."/>
        </authorList>
    </citation>
    <scope>NUCLEOTIDE SEQUENCE [LARGE SCALE GENOMIC DNA]</scope>
    <source>
        <strain evidence="2">cv. Nemared</strain>
    </source>
</reference>
<organism evidence="1 2">
    <name type="scientific">Prunus persica</name>
    <name type="common">Peach</name>
    <name type="synonym">Amygdalus persica</name>
    <dbReference type="NCBI Taxonomy" id="3760"/>
    <lineage>
        <taxon>Eukaryota</taxon>
        <taxon>Viridiplantae</taxon>
        <taxon>Streptophyta</taxon>
        <taxon>Embryophyta</taxon>
        <taxon>Tracheophyta</taxon>
        <taxon>Spermatophyta</taxon>
        <taxon>Magnoliopsida</taxon>
        <taxon>eudicotyledons</taxon>
        <taxon>Gunneridae</taxon>
        <taxon>Pentapetalae</taxon>
        <taxon>rosids</taxon>
        <taxon>fabids</taxon>
        <taxon>Rosales</taxon>
        <taxon>Rosaceae</taxon>
        <taxon>Amygdaloideae</taxon>
        <taxon>Amygdaleae</taxon>
        <taxon>Prunus</taxon>
    </lineage>
</organism>
<protein>
    <submittedName>
        <fullName evidence="1">Uncharacterized protein</fullName>
    </submittedName>
</protein>
<sequence>MASIVGAENFGSFNKYNLISMLKSRTPFQLSSVKEEGVPTRKHYDTQVNKNVIARELELNCTLFSPPYGLLG</sequence>
<dbReference type="HOGENOM" id="CLU_2726990_0_0_1"/>
<keyword evidence="2" id="KW-1185">Reference proteome</keyword>
<evidence type="ECO:0000313" key="2">
    <source>
        <dbReference type="Proteomes" id="UP000006882"/>
    </source>
</evidence>
<gene>
    <name evidence="1" type="ORF">PRUPE_5G113100</name>
</gene>
<dbReference type="EMBL" id="CM007655">
    <property type="protein sequence ID" value="ONI07319.1"/>
    <property type="molecule type" value="Genomic_DNA"/>
</dbReference>
<evidence type="ECO:0000313" key="1">
    <source>
        <dbReference type="EMBL" id="ONI07319.1"/>
    </source>
</evidence>